<dbReference type="EMBL" id="CAJRAY010000038">
    <property type="protein sequence ID" value="CAG5084950.1"/>
    <property type="molecule type" value="Genomic_DNA"/>
</dbReference>
<keyword evidence="1" id="KW-0175">Coiled coil</keyword>
<organism evidence="3 4">
    <name type="scientific">Thermobacillus xylanilyticus</name>
    <dbReference type="NCBI Taxonomy" id="76633"/>
    <lineage>
        <taxon>Bacteria</taxon>
        <taxon>Bacillati</taxon>
        <taxon>Bacillota</taxon>
        <taxon>Bacilli</taxon>
        <taxon>Bacillales</taxon>
        <taxon>Paenibacillaceae</taxon>
        <taxon>Thermobacillus</taxon>
    </lineage>
</organism>
<name>A0ABM8V416_THEXY</name>
<keyword evidence="2" id="KW-0472">Membrane</keyword>
<accession>A0ABM8V416</accession>
<reference evidence="3 4" key="1">
    <citation type="submission" date="2021-04" db="EMBL/GenBank/DDBJ databases">
        <authorList>
            <person name="Rakotoarivonina H."/>
        </authorList>
    </citation>
    <scope>NUCLEOTIDE SEQUENCE [LARGE SCALE GENOMIC DNA]</scope>
    <source>
        <strain evidence="3 4">XE</strain>
    </source>
</reference>
<evidence type="ECO:0000313" key="4">
    <source>
        <dbReference type="Proteomes" id="UP000681526"/>
    </source>
</evidence>
<feature type="coiled-coil region" evidence="1">
    <location>
        <begin position="31"/>
        <end position="58"/>
    </location>
</feature>
<proteinExistence type="predicted"/>
<evidence type="ECO:0000256" key="2">
    <source>
        <dbReference type="SAM" id="Phobius"/>
    </source>
</evidence>
<sequence length="64" mass="7398">MNTDELIVIILMAGVLHLLVLTMVIRNAINQSKLTDRLAELTDEVRMLRRELAREKAQIIDKRV</sequence>
<keyword evidence="4" id="KW-1185">Reference proteome</keyword>
<keyword evidence="2" id="KW-0812">Transmembrane</keyword>
<feature type="transmembrane region" description="Helical" evidence="2">
    <location>
        <begin position="6"/>
        <end position="25"/>
    </location>
</feature>
<keyword evidence="2" id="KW-1133">Transmembrane helix</keyword>
<gene>
    <name evidence="3" type="primary">txxe 1137</name>
    <name evidence="3" type="ORF">TXXE_08360</name>
</gene>
<evidence type="ECO:0000313" key="3">
    <source>
        <dbReference type="EMBL" id="CAG5084950.1"/>
    </source>
</evidence>
<evidence type="ECO:0000256" key="1">
    <source>
        <dbReference type="SAM" id="Coils"/>
    </source>
</evidence>
<protein>
    <submittedName>
        <fullName evidence="3">Uncharacterized protein</fullName>
    </submittedName>
</protein>
<dbReference type="Proteomes" id="UP000681526">
    <property type="component" value="Unassembled WGS sequence"/>
</dbReference>
<comment type="caution">
    <text evidence="3">The sequence shown here is derived from an EMBL/GenBank/DDBJ whole genome shotgun (WGS) entry which is preliminary data.</text>
</comment>